<dbReference type="Gene3D" id="2.40.420.20">
    <property type="match status" value="1"/>
</dbReference>
<comment type="similarity">
    <text evidence="2">Belongs to the membrane fusion protein (MFP) (TC 8.A.1) family.</text>
</comment>
<evidence type="ECO:0000256" key="3">
    <source>
        <dbReference type="ARBA" id="ARBA00023054"/>
    </source>
</evidence>
<accession>A0ABR8T174</accession>
<comment type="subcellular location">
    <subcellularLocation>
        <location evidence="1">Cell envelope</location>
    </subcellularLocation>
</comment>
<evidence type="ECO:0000256" key="4">
    <source>
        <dbReference type="SAM" id="Coils"/>
    </source>
</evidence>
<name>A0ABR8T174_9BACL</name>
<gene>
    <name evidence="6" type="ORF">H9647_15725</name>
</gene>
<organism evidence="6 7">
    <name type="scientific">Paenibacillus gallinarum</name>
    <dbReference type="NCBI Taxonomy" id="2762232"/>
    <lineage>
        <taxon>Bacteria</taxon>
        <taxon>Bacillati</taxon>
        <taxon>Bacillota</taxon>
        <taxon>Bacilli</taxon>
        <taxon>Bacillales</taxon>
        <taxon>Paenibacillaceae</taxon>
        <taxon>Paenibacillus</taxon>
    </lineage>
</organism>
<proteinExistence type="inferred from homology"/>
<dbReference type="InterPro" id="IPR006143">
    <property type="entry name" value="RND_pump_MFP"/>
</dbReference>
<dbReference type="NCBIfam" id="TIGR01730">
    <property type="entry name" value="RND_mfp"/>
    <property type="match status" value="1"/>
</dbReference>
<reference evidence="6 7" key="1">
    <citation type="submission" date="2020-08" db="EMBL/GenBank/DDBJ databases">
        <title>A Genomic Blueprint of the Chicken Gut Microbiome.</title>
        <authorList>
            <person name="Gilroy R."/>
            <person name="Ravi A."/>
            <person name="Getino M."/>
            <person name="Pursley I."/>
            <person name="Horton D.L."/>
            <person name="Alikhan N.-F."/>
            <person name="Baker D."/>
            <person name="Gharbi K."/>
            <person name="Hall N."/>
            <person name="Watson M."/>
            <person name="Adriaenssens E.M."/>
            <person name="Foster-Nyarko E."/>
            <person name="Jarju S."/>
            <person name="Secka A."/>
            <person name="Antonio M."/>
            <person name="Oren A."/>
            <person name="Chaudhuri R."/>
            <person name="La Ragione R.M."/>
            <person name="Hildebrand F."/>
            <person name="Pallen M.J."/>
        </authorList>
    </citation>
    <scope>NUCLEOTIDE SEQUENCE [LARGE SCALE GENOMIC DNA]</scope>
    <source>
        <strain evidence="6 7">Sa2BVA9</strain>
    </source>
</reference>
<feature type="domain" description="CzcB-like barrel-sandwich hybrid" evidence="5">
    <location>
        <begin position="92"/>
        <end position="208"/>
    </location>
</feature>
<protein>
    <submittedName>
        <fullName evidence="6">Efflux RND transporter periplasmic adaptor subunit</fullName>
    </submittedName>
</protein>
<evidence type="ECO:0000256" key="1">
    <source>
        <dbReference type="ARBA" id="ARBA00004196"/>
    </source>
</evidence>
<evidence type="ECO:0000313" key="6">
    <source>
        <dbReference type="EMBL" id="MBD7969515.1"/>
    </source>
</evidence>
<comment type="caution">
    <text evidence="6">The sequence shown here is derived from an EMBL/GenBank/DDBJ whole genome shotgun (WGS) entry which is preliminary data.</text>
</comment>
<dbReference type="InterPro" id="IPR058647">
    <property type="entry name" value="BSH_CzcB-like"/>
</dbReference>
<evidence type="ECO:0000313" key="7">
    <source>
        <dbReference type="Proteomes" id="UP000608071"/>
    </source>
</evidence>
<keyword evidence="7" id="KW-1185">Reference proteome</keyword>
<evidence type="ECO:0000259" key="5">
    <source>
        <dbReference type="Pfam" id="PF25973"/>
    </source>
</evidence>
<keyword evidence="3 4" id="KW-0175">Coiled coil</keyword>
<dbReference type="PANTHER" id="PTHR32347">
    <property type="entry name" value="EFFLUX SYSTEM COMPONENT YKNX-RELATED"/>
    <property type="match status" value="1"/>
</dbReference>
<dbReference type="SUPFAM" id="SSF111369">
    <property type="entry name" value="HlyD-like secretion proteins"/>
    <property type="match status" value="1"/>
</dbReference>
<dbReference type="Pfam" id="PF25973">
    <property type="entry name" value="BSH_CzcB"/>
    <property type="match status" value="1"/>
</dbReference>
<dbReference type="Proteomes" id="UP000608071">
    <property type="component" value="Unassembled WGS sequence"/>
</dbReference>
<dbReference type="Gene3D" id="2.40.50.100">
    <property type="match status" value="1"/>
</dbReference>
<dbReference type="EMBL" id="JACSQL010000007">
    <property type="protein sequence ID" value="MBD7969515.1"/>
    <property type="molecule type" value="Genomic_DNA"/>
</dbReference>
<dbReference type="RefSeq" id="WP_191801650.1">
    <property type="nucleotide sequence ID" value="NZ_JACSQL010000007.1"/>
</dbReference>
<sequence>MAKLYPNRYKHHRSYKRKPNVKVSILLAAMLTLTGCSLLPVEDESLQPPLVQPAEEELDIVEAARGNIETSLRGTANFVSASSATLFFKENGGRLKSMKAKVGEEVKTGELLAELETDDLDLQIRLQKLNLERARLLYKEAQQSGVIKTELRLREIDMEREELQLDNMEKKLASARIYAPISGIVTFTESLNTGDIVSAYQTIITVADPSDMKLIYTASDSKDLLSIQTGMPVGLKYKGKDYEGTVLQSPAEAPQTTDEAKSERNSVTIIIGMKDAPSDVKIGHSAELTIKLQSRENVILLPRSAIRSYMGRSYVQVAEGDQRKEIDVELGLTTPTQVEVVKGLEETQQVILNN</sequence>
<evidence type="ECO:0000256" key="2">
    <source>
        <dbReference type="ARBA" id="ARBA00009477"/>
    </source>
</evidence>
<feature type="coiled-coil region" evidence="4">
    <location>
        <begin position="112"/>
        <end position="178"/>
    </location>
</feature>
<dbReference type="InterPro" id="IPR050465">
    <property type="entry name" value="UPF0194_transport"/>
</dbReference>
<dbReference type="Gene3D" id="2.40.30.170">
    <property type="match status" value="1"/>
</dbReference>
<dbReference type="PANTHER" id="PTHR32347:SF23">
    <property type="entry name" value="BLL5650 PROTEIN"/>
    <property type="match status" value="1"/>
</dbReference>